<keyword evidence="4" id="KW-1185">Reference proteome</keyword>
<evidence type="ECO:0000313" key="4">
    <source>
        <dbReference type="Proteomes" id="UP000000707"/>
    </source>
</evidence>
<sequence length="410" mass="46065">MSKSDNANKTVPDGGHKSPPKPPSFTRNLNSGVQVPASGINAIHIDSAREMVKIHTRNRLPQTPPNPRFSIPTARNVSVKVSNDAIASMSSSFPKPTTNISVPAREHTGKCTNPQCAHCGSVIIPAPKSSFPIQDKPSITINDWSIYTIKRPILSSQELDDLEERFRFPLPEMIFGNNSVKLVNDKTKSIIEFNALDALDSIDKSSDLKVSYHQEWLEARRTNSLSTDSHDASAEKALKENGNIDLTKYTDLETIKNYDWTYSTNYKGSITNMEFAKTDEKFPIDRLLNPDPILFFDESILYEDELGDNGISMLSTKIRVMPTCLLLLCRLFLRIDNVIFRIRDTRVFVDFETNKVLREYKEQDGVYNDVLGKISGKVTSDPKSLLRDPNWVSQNIPVLKSELEAAQLTS</sequence>
<dbReference type="InterPro" id="IPR051330">
    <property type="entry name" value="Phosphatase_reg/MetRdx"/>
</dbReference>
<dbReference type="OrthoDB" id="10253878at2759"/>
<evidence type="ECO:0000256" key="1">
    <source>
        <dbReference type="ARBA" id="ARBA00006658"/>
    </source>
</evidence>
<dbReference type="GO" id="GO:0005829">
    <property type="term" value="C:cytosol"/>
    <property type="evidence" value="ECO:0007669"/>
    <property type="project" value="TreeGrafter"/>
</dbReference>
<dbReference type="InterPro" id="IPR007303">
    <property type="entry name" value="TIP41-like"/>
</dbReference>
<proteinExistence type="inferred from homology"/>
<comment type="similarity">
    <text evidence="1">Belongs to the TIP41 family.</text>
</comment>
<protein>
    <submittedName>
        <fullName evidence="3">TIP41-domain-containing protein</fullName>
    </submittedName>
</protein>
<dbReference type="GeneID" id="18248531"/>
<dbReference type="GO" id="GO:0031929">
    <property type="term" value="P:TOR signaling"/>
    <property type="evidence" value="ECO:0007669"/>
    <property type="project" value="TreeGrafter"/>
</dbReference>
<dbReference type="HOGENOM" id="CLU_039187_0_2_1"/>
<organism evidence="4">
    <name type="scientific">Candida tenuis (strain ATCC 10573 / BCRC 21748 / CBS 615 / JCM 9827 / NBRC 10315 / NRRL Y-1498 / VKM Y-70)</name>
    <name type="common">Yeast</name>
    <name type="synonym">Yamadazyma tenuis</name>
    <dbReference type="NCBI Taxonomy" id="590646"/>
    <lineage>
        <taxon>Eukaryota</taxon>
        <taxon>Fungi</taxon>
        <taxon>Dikarya</taxon>
        <taxon>Ascomycota</taxon>
        <taxon>Saccharomycotina</taxon>
        <taxon>Pichiomycetes</taxon>
        <taxon>Debaryomycetaceae</taxon>
        <taxon>Yamadazyma</taxon>
    </lineage>
</organism>
<dbReference type="STRING" id="590646.G3BDC6"/>
<name>G3BDC6_CANTC</name>
<dbReference type="KEGG" id="cten:18248531"/>
<feature type="region of interest" description="Disordered" evidence="2">
    <location>
        <begin position="1"/>
        <end position="32"/>
    </location>
</feature>
<evidence type="ECO:0000256" key="2">
    <source>
        <dbReference type="SAM" id="MobiDB-lite"/>
    </source>
</evidence>
<evidence type="ECO:0000313" key="3">
    <source>
        <dbReference type="EMBL" id="EGV60927.1"/>
    </source>
</evidence>
<dbReference type="PANTHER" id="PTHR21021:SF16">
    <property type="entry name" value="TIP41-LIKE PROTEIN"/>
    <property type="match status" value="1"/>
</dbReference>
<dbReference type="Proteomes" id="UP000000707">
    <property type="component" value="Unassembled WGS sequence"/>
</dbReference>
<dbReference type="eggNOG" id="KOG3224">
    <property type="taxonomic scope" value="Eukaryota"/>
</dbReference>
<accession>G3BDC6</accession>
<dbReference type="PANTHER" id="PTHR21021">
    <property type="entry name" value="GAF/PUTATIVE CYTOSKELETAL PROTEIN"/>
    <property type="match status" value="1"/>
</dbReference>
<dbReference type="EMBL" id="GL996528">
    <property type="protein sequence ID" value="EGV60927.1"/>
    <property type="molecule type" value="Genomic_DNA"/>
</dbReference>
<dbReference type="Pfam" id="PF04176">
    <property type="entry name" value="TIP41"/>
    <property type="match status" value="1"/>
</dbReference>
<reference evidence="3 4" key="1">
    <citation type="journal article" date="2011" name="Proc. Natl. Acad. Sci. U.S.A.">
        <title>Comparative genomics of xylose-fermenting fungi for enhanced biofuel production.</title>
        <authorList>
            <person name="Wohlbach D.J."/>
            <person name="Kuo A."/>
            <person name="Sato T.K."/>
            <person name="Potts K.M."/>
            <person name="Salamov A.A."/>
            <person name="LaButti K.M."/>
            <person name="Sun H."/>
            <person name="Clum A."/>
            <person name="Pangilinan J.L."/>
            <person name="Lindquist E.A."/>
            <person name="Lucas S."/>
            <person name="Lapidus A."/>
            <person name="Jin M."/>
            <person name="Gunawan C."/>
            <person name="Balan V."/>
            <person name="Dale B.E."/>
            <person name="Jeffries T.W."/>
            <person name="Zinkel R."/>
            <person name="Barry K.W."/>
            <person name="Grigoriev I.V."/>
            <person name="Gasch A.P."/>
        </authorList>
    </citation>
    <scope>NUCLEOTIDE SEQUENCE [LARGE SCALE GENOMIC DNA]</scope>
    <source>
        <strain evidence="4">ATCC 10573 / BCRC 21748 / CBS 615 / JCM 9827 / NBRC 10315 / NRRL Y-1498 / VKM Y-70</strain>
    </source>
</reference>
<gene>
    <name evidence="3" type="ORF">CANTEDRAFT_116986</name>
</gene>
<dbReference type="AlphaFoldDB" id="G3BDC6"/>